<feature type="transmembrane region" description="Helical" evidence="6">
    <location>
        <begin position="184"/>
        <end position="206"/>
    </location>
</feature>
<dbReference type="EMBL" id="CANHGI010000002">
    <property type="protein sequence ID" value="CAI5442054.1"/>
    <property type="molecule type" value="Genomic_DNA"/>
</dbReference>
<evidence type="ECO:0000256" key="1">
    <source>
        <dbReference type="ARBA" id="ARBA00004141"/>
    </source>
</evidence>
<gene>
    <name evidence="8" type="ORF">CAMP_LOCUS4691</name>
</gene>
<organism evidence="8 9">
    <name type="scientific">Caenorhabditis angaria</name>
    <dbReference type="NCBI Taxonomy" id="860376"/>
    <lineage>
        <taxon>Eukaryota</taxon>
        <taxon>Metazoa</taxon>
        <taxon>Ecdysozoa</taxon>
        <taxon>Nematoda</taxon>
        <taxon>Chromadorea</taxon>
        <taxon>Rhabditida</taxon>
        <taxon>Rhabditina</taxon>
        <taxon>Rhabditomorpha</taxon>
        <taxon>Rhabditoidea</taxon>
        <taxon>Rhabditidae</taxon>
        <taxon>Peloderinae</taxon>
        <taxon>Caenorhabditis</taxon>
    </lineage>
</organism>
<keyword evidence="5 6" id="KW-0472">Membrane</keyword>
<feature type="transmembrane region" description="Helical" evidence="6">
    <location>
        <begin position="43"/>
        <end position="62"/>
    </location>
</feature>
<dbReference type="PANTHER" id="PTHR22945:SF21">
    <property type="entry name" value="SERPENTINE RECEPTOR, CLASS D (DELTA)-RELATED"/>
    <property type="match status" value="1"/>
</dbReference>
<feature type="transmembrane region" description="Helical" evidence="6">
    <location>
        <begin position="12"/>
        <end position="31"/>
    </location>
</feature>
<feature type="domain" description="G-protein coupled receptors family 1 profile" evidence="7">
    <location>
        <begin position="22"/>
        <end position="287"/>
    </location>
</feature>
<feature type="transmembrane region" description="Helical" evidence="6">
    <location>
        <begin position="93"/>
        <end position="113"/>
    </location>
</feature>
<dbReference type="AlphaFoldDB" id="A0A9P1IBI6"/>
<evidence type="ECO:0000256" key="4">
    <source>
        <dbReference type="ARBA" id="ARBA00022989"/>
    </source>
</evidence>
<keyword evidence="3 6" id="KW-0812">Transmembrane</keyword>
<comment type="similarity">
    <text evidence="2">Belongs to the nematode receptor-like protein srd family.</text>
</comment>
<dbReference type="InterPro" id="IPR017452">
    <property type="entry name" value="GPCR_Rhodpsn_7TM"/>
</dbReference>
<evidence type="ECO:0000313" key="8">
    <source>
        <dbReference type="EMBL" id="CAI5442054.1"/>
    </source>
</evidence>
<feature type="transmembrane region" description="Helical" evidence="6">
    <location>
        <begin position="125"/>
        <end position="147"/>
    </location>
</feature>
<keyword evidence="4 6" id="KW-1133">Transmembrane helix</keyword>
<feature type="transmembrane region" description="Helical" evidence="6">
    <location>
        <begin position="266"/>
        <end position="290"/>
    </location>
</feature>
<dbReference type="SUPFAM" id="SSF81321">
    <property type="entry name" value="Family A G protein-coupled receptor-like"/>
    <property type="match status" value="1"/>
</dbReference>
<comment type="subcellular location">
    <subcellularLocation>
        <location evidence="1">Membrane</location>
        <topology evidence="1">Multi-pass membrane protein</topology>
    </subcellularLocation>
</comment>
<dbReference type="OrthoDB" id="5853019at2759"/>
<protein>
    <recommendedName>
        <fullName evidence="7">G-protein coupled receptors family 1 profile domain-containing protein</fullName>
    </recommendedName>
</protein>
<dbReference type="Proteomes" id="UP001152747">
    <property type="component" value="Unassembled WGS sequence"/>
</dbReference>
<dbReference type="PANTHER" id="PTHR22945">
    <property type="entry name" value="SERPENTINE RECEPTOR, CLASS D DELTA"/>
    <property type="match status" value="1"/>
</dbReference>
<evidence type="ECO:0000256" key="6">
    <source>
        <dbReference type="SAM" id="Phobius"/>
    </source>
</evidence>
<keyword evidence="9" id="KW-1185">Reference proteome</keyword>
<reference evidence="8" key="1">
    <citation type="submission" date="2022-11" db="EMBL/GenBank/DDBJ databases">
        <authorList>
            <person name="Kikuchi T."/>
        </authorList>
    </citation>
    <scope>NUCLEOTIDE SEQUENCE</scope>
    <source>
        <strain evidence="8">PS1010</strain>
    </source>
</reference>
<feature type="transmembrane region" description="Helical" evidence="6">
    <location>
        <begin position="233"/>
        <end position="254"/>
    </location>
</feature>
<accession>A0A9P1IBI6</accession>
<comment type="caution">
    <text evidence="8">The sequence shown here is derived from an EMBL/GenBank/DDBJ whole genome shotgun (WGS) entry which is preliminary data.</text>
</comment>
<evidence type="ECO:0000256" key="2">
    <source>
        <dbReference type="ARBA" id="ARBA00009166"/>
    </source>
</evidence>
<evidence type="ECO:0000259" key="7">
    <source>
        <dbReference type="PROSITE" id="PS50262"/>
    </source>
</evidence>
<sequence>MDDFMNIFRIYHTVTSLFGCFANSLLIYVALTKTPKTIRTYSFIVINVAITDFMICVFNFTLMQRPIAKGIQIIYISYGPCSYFSSDLCFANYLFMLHVYTHSIWLLFVSFAYRFYVFQNSEPKLWIVQSIIIILYIPSILQLSIIFSEHGNEQRAQKLLLEWYPNYKIGNLTLSMVESIFNGYALYSVVNVCVITIPITIGIFILRNRILKKIFKFELNAQSKVLQLQLLKALTFQACIPVFYVFGVLCYFSQIFSLVQNVIPQYSMFCLFIFVPTLNPISNFVFIAPYRRYILSLIGKNQNVVPNLIFTSTTARTTIQS</sequence>
<dbReference type="Gene3D" id="1.20.1070.10">
    <property type="entry name" value="Rhodopsin 7-helix transmembrane proteins"/>
    <property type="match status" value="1"/>
</dbReference>
<name>A0A9P1IBI6_9PELO</name>
<dbReference type="PROSITE" id="PS50262">
    <property type="entry name" value="G_PROTEIN_RECEP_F1_2"/>
    <property type="match status" value="1"/>
</dbReference>
<proteinExistence type="inferred from homology"/>
<dbReference type="InterPro" id="IPR019421">
    <property type="entry name" value="7TM_GPCR_serpentine_rcpt_Srd"/>
</dbReference>
<evidence type="ECO:0000313" key="9">
    <source>
        <dbReference type="Proteomes" id="UP001152747"/>
    </source>
</evidence>
<dbReference type="Pfam" id="PF10317">
    <property type="entry name" value="7TM_GPCR_Srd"/>
    <property type="match status" value="1"/>
</dbReference>
<evidence type="ECO:0000256" key="5">
    <source>
        <dbReference type="ARBA" id="ARBA00023136"/>
    </source>
</evidence>
<dbReference type="GO" id="GO:0016020">
    <property type="term" value="C:membrane"/>
    <property type="evidence" value="ECO:0007669"/>
    <property type="project" value="UniProtKB-SubCell"/>
</dbReference>
<evidence type="ECO:0000256" key="3">
    <source>
        <dbReference type="ARBA" id="ARBA00022692"/>
    </source>
</evidence>
<dbReference type="InterPro" id="IPR050920">
    <property type="entry name" value="Nematode_rcpt-like_delta"/>
</dbReference>